<comment type="caution">
    <text evidence="1">The sequence shown here is derived from an EMBL/GenBank/DDBJ whole genome shotgun (WGS) entry which is preliminary data.</text>
</comment>
<gene>
    <name evidence="1" type="ORF">ACJIZ3_000119</name>
</gene>
<keyword evidence="2" id="KW-1185">Reference proteome</keyword>
<protein>
    <submittedName>
        <fullName evidence="1">Uncharacterized protein</fullName>
    </submittedName>
</protein>
<reference evidence="1 2" key="1">
    <citation type="submission" date="2024-12" db="EMBL/GenBank/DDBJ databases">
        <title>The unique morphological basis and parallel evolutionary history of personate flowers in Penstemon.</title>
        <authorList>
            <person name="Depatie T.H."/>
            <person name="Wessinger C.A."/>
        </authorList>
    </citation>
    <scope>NUCLEOTIDE SEQUENCE [LARGE SCALE GENOMIC DNA]</scope>
    <source>
        <strain evidence="1">WTNN_2</strain>
        <tissue evidence="1">Leaf</tissue>
    </source>
</reference>
<proteinExistence type="predicted"/>
<dbReference type="Proteomes" id="UP001634393">
    <property type="component" value="Unassembled WGS sequence"/>
</dbReference>
<accession>A0ABD3RGK6</accession>
<evidence type="ECO:0000313" key="2">
    <source>
        <dbReference type="Proteomes" id="UP001634393"/>
    </source>
</evidence>
<dbReference type="EMBL" id="JBJXBP010000164">
    <property type="protein sequence ID" value="KAL3809531.1"/>
    <property type="molecule type" value="Genomic_DNA"/>
</dbReference>
<name>A0ABD3RGK6_9LAMI</name>
<sequence length="123" mass="13999">MIYIDSISTPRQLYGKTVTDDDRYTTPQNKGKKMAFETIYEAMPDFVNLATYGDEDPCITPVGRLNVSPKMMDIPFFVITKMGSNPYYTDLFLSMPKNDQANFLHPIIGGRCSEISHIIFELT</sequence>
<evidence type="ECO:0000313" key="1">
    <source>
        <dbReference type="EMBL" id="KAL3809531.1"/>
    </source>
</evidence>
<organism evidence="1 2">
    <name type="scientific">Penstemon smallii</name>
    <dbReference type="NCBI Taxonomy" id="265156"/>
    <lineage>
        <taxon>Eukaryota</taxon>
        <taxon>Viridiplantae</taxon>
        <taxon>Streptophyta</taxon>
        <taxon>Embryophyta</taxon>
        <taxon>Tracheophyta</taxon>
        <taxon>Spermatophyta</taxon>
        <taxon>Magnoliopsida</taxon>
        <taxon>eudicotyledons</taxon>
        <taxon>Gunneridae</taxon>
        <taxon>Pentapetalae</taxon>
        <taxon>asterids</taxon>
        <taxon>lamiids</taxon>
        <taxon>Lamiales</taxon>
        <taxon>Plantaginaceae</taxon>
        <taxon>Cheloneae</taxon>
        <taxon>Penstemon</taxon>
    </lineage>
</organism>
<dbReference type="AlphaFoldDB" id="A0ABD3RGK6"/>